<feature type="compositionally biased region" description="Basic and acidic residues" evidence="3">
    <location>
        <begin position="1"/>
        <end position="11"/>
    </location>
</feature>
<evidence type="ECO:0000313" key="5">
    <source>
        <dbReference type="EMBL" id="MBB3149582.1"/>
    </source>
</evidence>
<evidence type="ECO:0000256" key="3">
    <source>
        <dbReference type="SAM" id="MobiDB-lite"/>
    </source>
</evidence>
<dbReference type="InterPro" id="IPR036318">
    <property type="entry name" value="FAD-bd_PCMH-like_sf"/>
</dbReference>
<comment type="similarity">
    <text evidence="1">Belongs to the FAD-binding oxidoreductase/transferase type 4 family.</text>
</comment>
<evidence type="ECO:0000313" key="6">
    <source>
        <dbReference type="Proteomes" id="UP000554520"/>
    </source>
</evidence>
<sequence>MKKLFEPDATRIGRPAGPAMQDAVPQGMADGTPRMLRDDLSELIGSDQVLHRVADLVRYASDASPYRYIPQVVVRPRTLEGVANLLVYYRNNGRKATFRAAGTSLNGQSQSDDVLIGVRGHWQGCSVEEEGRQLRTKPGTILAHANARLARCGRKLGPDPTSNGACTIGGVIAMPAALPRQRRHSK</sequence>
<dbReference type="GO" id="GO:0008720">
    <property type="term" value="F:D-lactate dehydrogenase (NAD+) activity"/>
    <property type="evidence" value="ECO:0007669"/>
    <property type="project" value="TreeGrafter"/>
</dbReference>
<dbReference type="PANTHER" id="PTHR11748">
    <property type="entry name" value="D-LACTATE DEHYDROGENASE"/>
    <property type="match status" value="1"/>
</dbReference>
<dbReference type="PROSITE" id="PS51387">
    <property type="entry name" value="FAD_PCMH"/>
    <property type="match status" value="1"/>
</dbReference>
<dbReference type="InterPro" id="IPR006094">
    <property type="entry name" value="Oxid_FAD_bind_N"/>
</dbReference>
<dbReference type="InterPro" id="IPR016166">
    <property type="entry name" value="FAD-bd_PCMH"/>
</dbReference>
<keyword evidence="6" id="KW-1185">Reference proteome</keyword>
<keyword evidence="2" id="KW-0285">Flavoprotein</keyword>
<proteinExistence type="inferred from homology"/>
<dbReference type="Pfam" id="PF01565">
    <property type="entry name" value="FAD_binding_4"/>
    <property type="match status" value="1"/>
</dbReference>
<reference evidence="5 6" key="1">
    <citation type="submission" date="2020-08" db="EMBL/GenBank/DDBJ databases">
        <title>Genomic Encyclopedia of Type Strains, Phase III (KMG-III): the genomes of soil and plant-associated and newly described type strains.</title>
        <authorList>
            <person name="Whitman W."/>
        </authorList>
    </citation>
    <scope>NUCLEOTIDE SEQUENCE [LARGE SCALE GENOMIC DNA]</scope>
    <source>
        <strain evidence="5 6">CECT 7015</strain>
    </source>
</reference>
<name>A0A839ULK1_9HYPH</name>
<dbReference type="AlphaFoldDB" id="A0A839ULK1"/>
<dbReference type="GO" id="GO:0004458">
    <property type="term" value="F:D-lactate dehydrogenase (cytochrome) activity"/>
    <property type="evidence" value="ECO:0007669"/>
    <property type="project" value="TreeGrafter"/>
</dbReference>
<comment type="caution">
    <text evidence="5">The sequence shown here is derived from an EMBL/GenBank/DDBJ whole genome shotgun (WGS) entry which is preliminary data.</text>
</comment>
<protein>
    <submittedName>
        <fullName evidence="5">FAD/FMN-containing dehydrogenase</fullName>
    </submittedName>
</protein>
<dbReference type="GO" id="GO:1903457">
    <property type="term" value="P:lactate catabolic process"/>
    <property type="evidence" value="ECO:0007669"/>
    <property type="project" value="TreeGrafter"/>
</dbReference>
<dbReference type="EMBL" id="JACHXN010000036">
    <property type="protein sequence ID" value="MBB3149582.1"/>
    <property type="molecule type" value="Genomic_DNA"/>
</dbReference>
<dbReference type="Proteomes" id="UP000554520">
    <property type="component" value="Unassembled WGS sequence"/>
</dbReference>
<evidence type="ECO:0000259" key="4">
    <source>
        <dbReference type="PROSITE" id="PS51387"/>
    </source>
</evidence>
<dbReference type="Gene3D" id="3.30.465.10">
    <property type="match status" value="1"/>
</dbReference>
<dbReference type="GO" id="GO:0071949">
    <property type="term" value="F:FAD binding"/>
    <property type="evidence" value="ECO:0007669"/>
    <property type="project" value="InterPro"/>
</dbReference>
<feature type="region of interest" description="Disordered" evidence="3">
    <location>
        <begin position="1"/>
        <end position="24"/>
    </location>
</feature>
<keyword evidence="2" id="KW-0274">FAD</keyword>
<evidence type="ECO:0000256" key="2">
    <source>
        <dbReference type="ARBA" id="ARBA00022827"/>
    </source>
</evidence>
<organism evidence="5 6">
    <name type="scientific">Phyllobacterium trifolii</name>
    <dbReference type="NCBI Taxonomy" id="300193"/>
    <lineage>
        <taxon>Bacteria</taxon>
        <taxon>Pseudomonadati</taxon>
        <taxon>Pseudomonadota</taxon>
        <taxon>Alphaproteobacteria</taxon>
        <taxon>Hyphomicrobiales</taxon>
        <taxon>Phyllobacteriaceae</taxon>
        <taxon>Phyllobacterium</taxon>
    </lineage>
</organism>
<evidence type="ECO:0000256" key="1">
    <source>
        <dbReference type="ARBA" id="ARBA00008000"/>
    </source>
</evidence>
<dbReference type="PANTHER" id="PTHR11748:SF111">
    <property type="entry name" value="D-LACTATE DEHYDROGENASE, MITOCHONDRIAL-RELATED"/>
    <property type="match status" value="1"/>
</dbReference>
<feature type="domain" description="FAD-binding PCMH-type" evidence="4">
    <location>
        <begin position="66"/>
        <end position="186"/>
    </location>
</feature>
<gene>
    <name evidence="5" type="ORF">FHS21_006036</name>
</gene>
<accession>A0A839ULK1</accession>
<dbReference type="InterPro" id="IPR016169">
    <property type="entry name" value="FAD-bd_PCMH_sub2"/>
</dbReference>
<dbReference type="SUPFAM" id="SSF56176">
    <property type="entry name" value="FAD-binding/transporter-associated domain-like"/>
    <property type="match status" value="1"/>
</dbReference>